<evidence type="ECO:0000313" key="10">
    <source>
        <dbReference type="Proteomes" id="UP000654367"/>
    </source>
</evidence>
<accession>A0ABQ2QD64</accession>
<keyword evidence="6" id="KW-0804">Transcription</keyword>
<organism evidence="9 10">
    <name type="scientific">Shewanella saliphila</name>
    <dbReference type="NCBI Taxonomy" id="2282698"/>
    <lineage>
        <taxon>Bacteria</taxon>
        <taxon>Pseudomonadati</taxon>
        <taxon>Pseudomonadota</taxon>
        <taxon>Gammaproteobacteria</taxon>
        <taxon>Alteromonadales</taxon>
        <taxon>Shewanellaceae</taxon>
        <taxon>Shewanella</taxon>
    </lineage>
</organism>
<protein>
    <recommendedName>
        <fullName evidence="1">Mercuric resistance operon regulatory protein</fullName>
    </recommendedName>
</protein>
<dbReference type="InterPro" id="IPR047057">
    <property type="entry name" value="MerR_fam"/>
</dbReference>
<evidence type="ECO:0000259" key="8">
    <source>
        <dbReference type="PROSITE" id="PS50937"/>
    </source>
</evidence>
<dbReference type="InterPro" id="IPR015358">
    <property type="entry name" value="Tscrpt_reg_MerR_DNA-bd"/>
</dbReference>
<keyword evidence="10" id="KW-1185">Reference proteome</keyword>
<dbReference type="InterPro" id="IPR009061">
    <property type="entry name" value="DNA-bd_dom_put_sf"/>
</dbReference>
<dbReference type="EMBL" id="BMQV01000088">
    <property type="protein sequence ID" value="GGP71453.1"/>
    <property type="molecule type" value="Genomic_DNA"/>
</dbReference>
<dbReference type="InterPro" id="IPR011794">
    <property type="entry name" value="MerR"/>
</dbReference>
<keyword evidence="2" id="KW-0475">Mercuric resistance</keyword>
<dbReference type="PROSITE" id="PS00552">
    <property type="entry name" value="HTH_MERR_1"/>
    <property type="match status" value="1"/>
</dbReference>
<comment type="function">
    <text evidence="7">Mediates the mercuric-dependent induction of mercury resistance operon. In the absence of mercury MerR represses transcription by binding tightly to the mer operator region; when mercury is present the dimeric complex binds a single ion and becomes a potent transcriptional activator, while remaining bound to the mer site.</text>
</comment>
<dbReference type="SUPFAM" id="SSF46955">
    <property type="entry name" value="Putative DNA-binding domain"/>
    <property type="match status" value="1"/>
</dbReference>
<evidence type="ECO:0000256" key="7">
    <source>
        <dbReference type="ARBA" id="ARBA00024874"/>
    </source>
</evidence>
<evidence type="ECO:0000256" key="2">
    <source>
        <dbReference type="ARBA" id="ARBA00022466"/>
    </source>
</evidence>
<dbReference type="Gene3D" id="1.10.1660.10">
    <property type="match status" value="1"/>
</dbReference>
<evidence type="ECO:0000256" key="1">
    <source>
        <dbReference type="ARBA" id="ARBA00017146"/>
    </source>
</evidence>
<evidence type="ECO:0000256" key="3">
    <source>
        <dbReference type="ARBA" id="ARBA00022914"/>
    </source>
</evidence>
<comment type="caution">
    <text evidence="9">The sequence shown here is derived from an EMBL/GenBank/DDBJ whole genome shotgun (WGS) entry which is preliminary data.</text>
</comment>
<dbReference type="Pfam" id="PF09278">
    <property type="entry name" value="MerR-DNA-bind"/>
    <property type="match status" value="1"/>
</dbReference>
<dbReference type="PANTHER" id="PTHR30204:SF94">
    <property type="entry name" value="HEAVY METAL-DEPENDENT TRANSCRIPTIONAL REGULATOR HI_0293-RELATED"/>
    <property type="match status" value="1"/>
</dbReference>
<dbReference type="InterPro" id="IPR000551">
    <property type="entry name" value="MerR-type_HTH_dom"/>
</dbReference>
<dbReference type="CDD" id="cd04783">
    <property type="entry name" value="HTH_MerR1"/>
    <property type="match status" value="1"/>
</dbReference>
<reference evidence="10" key="1">
    <citation type="journal article" date="2019" name="Int. J. Syst. Evol. Microbiol.">
        <title>The Global Catalogue of Microorganisms (GCM) 10K type strain sequencing project: providing services to taxonomists for standard genome sequencing and annotation.</title>
        <authorList>
            <consortium name="The Broad Institute Genomics Platform"/>
            <consortium name="The Broad Institute Genome Sequencing Center for Infectious Disease"/>
            <person name="Wu L."/>
            <person name="Ma J."/>
        </authorList>
    </citation>
    <scope>NUCLEOTIDE SEQUENCE [LARGE SCALE GENOMIC DNA]</scope>
    <source>
        <strain evidence="10">JCM 32304</strain>
    </source>
</reference>
<dbReference type="NCBIfam" id="TIGR02051">
    <property type="entry name" value="MerR"/>
    <property type="match status" value="1"/>
</dbReference>
<dbReference type="PROSITE" id="PS50937">
    <property type="entry name" value="HTH_MERR_2"/>
    <property type="match status" value="1"/>
</dbReference>
<evidence type="ECO:0000256" key="4">
    <source>
        <dbReference type="ARBA" id="ARBA00023015"/>
    </source>
</evidence>
<keyword evidence="3" id="KW-0476">Mercury</keyword>
<dbReference type="RefSeq" id="WP_160054389.1">
    <property type="nucleotide sequence ID" value="NZ_BMQV01000088.1"/>
</dbReference>
<evidence type="ECO:0000256" key="6">
    <source>
        <dbReference type="ARBA" id="ARBA00023163"/>
    </source>
</evidence>
<dbReference type="SMART" id="SM00422">
    <property type="entry name" value="HTH_MERR"/>
    <property type="match status" value="1"/>
</dbReference>
<evidence type="ECO:0000256" key="5">
    <source>
        <dbReference type="ARBA" id="ARBA00023125"/>
    </source>
</evidence>
<feature type="domain" description="HTH merR-type" evidence="8">
    <location>
        <begin position="11"/>
        <end position="78"/>
    </location>
</feature>
<proteinExistence type="predicted"/>
<sequence>MTSVTSKKNRTISKLANELGINIETVRFYERRGMIEQPLKPDFGYRHYPNETVNRIRFIKRAQELGFTLEEIANLLSLEDYPCSQVQELAEHKLGAVRDKMADLRRLETALNTLLLQCHSNQDDSHCPIIDSLQP</sequence>
<dbReference type="PANTHER" id="PTHR30204">
    <property type="entry name" value="REDOX-CYCLING DRUG-SENSING TRANSCRIPTIONAL ACTIVATOR SOXR"/>
    <property type="match status" value="1"/>
</dbReference>
<name>A0ABQ2QD64_9GAMM</name>
<dbReference type="PRINTS" id="PR00040">
    <property type="entry name" value="HTHMERR"/>
</dbReference>
<keyword evidence="5" id="KW-0238">DNA-binding</keyword>
<keyword evidence="4" id="KW-0805">Transcription regulation</keyword>
<gene>
    <name evidence="9" type="primary">merR</name>
    <name evidence="9" type="ORF">GCM10009409_39440</name>
</gene>
<evidence type="ECO:0000313" key="9">
    <source>
        <dbReference type="EMBL" id="GGP71453.1"/>
    </source>
</evidence>
<dbReference type="Proteomes" id="UP000654367">
    <property type="component" value="Unassembled WGS sequence"/>
</dbReference>
<dbReference type="Pfam" id="PF00376">
    <property type="entry name" value="MerR"/>
    <property type="match status" value="1"/>
</dbReference>